<comment type="similarity">
    <text evidence="1">Belongs to the 'phage' integrase family.</text>
</comment>
<dbReference type="Gene3D" id="1.10.150.130">
    <property type="match status" value="1"/>
</dbReference>
<dbReference type="GO" id="GO:0006310">
    <property type="term" value="P:DNA recombination"/>
    <property type="evidence" value="ECO:0007669"/>
    <property type="project" value="UniProtKB-KW"/>
</dbReference>
<dbReference type="PANTHER" id="PTHR30349:SF41">
    <property type="entry name" value="INTEGRASE_RECOMBINASE PROTEIN MJ0367-RELATED"/>
    <property type="match status" value="1"/>
</dbReference>
<keyword evidence="4" id="KW-0233">DNA recombination</keyword>
<keyword evidence="2" id="KW-0229">DNA integration</keyword>
<dbReference type="InterPro" id="IPR044068">
    <property type="entry name" value="CB"/>
</dbReference>
<reference evidence="5 6" key="1">
    <citation type="submission" date="2018-09" db="EMBL/GenBank/DDBJ databases">
        <title>Mesorhizobium carmichaelinearum sp. nov. isolated from Carmichaelinea spp. root nodules in New Zealand.</title>
        <authorList>
            <person name="De Meyer S.E."/>
        </authorList>
    </citation>
    <scope>NUCLEOTIDE SEQUENCE [LARGE SCALE GENOMIC DNA]</scope>
    <source>
        <strain evidence="5 6">LMG 28313</strain>
    </source>
</reference>
<evidence type="ECO:0000256" key="4">
    <source>
        <dbReference type="ARBA" id="ARBA00023172"/>
    </source>
</evidence>
<dbReference type="InterPro" id="IPR013762">
    <property type="entry name" value="Integrase-like_cat_sf"/>
</dbReference>
<keyword evidence="6" id="KW-1185">Reference proteome</keyword>
<evidence type="ECO:0000256" key="1">
    <source>
        <dbReference type="ARBA" id="ARBA00008857"/>
    </source>
</evidence>
<keyword evidence="3" id="KW-0238">DNA-binding</keyword>
<dbReference type="Proteomes" id="UP000275530">
    <property type="component" value="Unassembled WGS sequence"/>
</dbReference>
<accession>A0A6M7TSI7</accession>
<comment type="caution">
    <text evidence="5">The sequence shown here is derived from an EMBL/GenBank/DDBJ whole genome shotgun (WGS) entry which is preliminary data.</text>
</comment>
<dbReference type="GO" id="GO:0015074">
    <property type="term" value="P:DNA integration"/>
    <property type="evidence" value="ECO:0007669"/>
    <property type="project" value="UniProtKB-KW"/>
</dbReference>
<sequence length="318" mass="35469">MNEIAVINGTALPEILNVSEIRTQTRFLEFFAANIRNPNTRKAYARAAVDFLAWCADRDVTALPAIQPMHVAGWIEELGRSHSIPTVKQRLAAIRHLFDWMVVGQAMPSNPAHTVRAPKYSARTGKTPVLSPQEARQLLDSIPADTIIGLRDRALIALMTYSFARIGAAIGMEVRDLFVQNRRLWVRLHEKGGKRHEMPCHHSLEQYLDAYLDAGGLRDHPRTPLFRTIGRGTAQLSESPLTQGDAFAMIRRRAAGAGIDTLIGNHTFRATGITAYLKNGGTLEKAAHMANHASTRTTQLYDRRHDEVSLDEVERILI</sequence>
<dbReference type="PROSITE" id="PS51898">
    <property type="entry name" value="TYR_RECOMBINASE"/>
    <property type="match status" value="1"/>
</dbReference>
<dbReference type="Gene3D" id="1.10.443.10">
    <property type="entry name" value="Intergrase catalytic core"/>
    <property type="match status" value="1"/>
</dbReference>
<dbReference type="Pfam" id="PF02899">
    <property type="entry name" value="Phage_int_SAM_1"/>
    <property type="match status" value="1"/>
</dbReference>
<evidence type="ECO:0000256" key="2">
    <source>
        <dbReference type="ARBA" id="ARBA00022908"/>
    </source>
</evidence>
<dbReference type="Pfam" id="PF00589">
    <property type="entry name" value="Phage_integrase"/>
    <property type="match status" value="1"/>
</dbReference>
<evidence type="ECO:0000256" key="3">
    <source>
        <dbReference type="ARBA" id="ARBA00023125"/>
    </source>
</evidence>
<dbReference type="PROSITE" id="PS51900">
    <property type="entry name" value="CB"/>
    <property type="match status" value="1"/>
</dbReference>
<evidence type="ECO:0000313" key="6">
    <source>
        <dbReference type="Proteomes" id="UP000275530"/>
    </source>
</evidence>
<organism evidence="5 6">
    <name type="scientific">Mesorhizobium jarvisii</name>
    <dbReference type="NCBI Taxonomy" id="1777867"/>
    <lineage>
        <taxon>Bacteria</taxon>
        <taxon>Pseudomonadati</taxon>
        <taxon>Pseudomonadota</taxon>
        <taxon>Alphaproteobacteria</taxon>
        <taxon>Hyphomicrobiales</taxon>
        <taxon>Phyllobacteriaceae</taxon>
        <taxon>Mesorhizobium</taxon>
    </lineage>
</organism>
<dbReference type="PANTHER" id="PTHR30349">
    <property type="entry name" value="PHAGE INTEGRASE-RELATED"/>
    <property type="match status" value="1"/>
</dbReference>
<evidence type="ECO:0000313" key="5">
    <source>
        <dbReference type="EMBL" id="RJT28184.1"/>
    </source>
</evidence>
<dbReference type="InterPro" id="IPR050090">
    <property type="entry name" value="Tyrosine_recombinase_XerCD"/>
</dbReference>
<proteinExistence type="inferred from homology"/>
<dbReference type="RefSeq" id="WP_064983627.1">
    <property type="nucleotide sequence ID" value="NZ_CP033509.1"/>
</dbReference>
<dbReference type="AlphaFoldDB" id="A0A6M7TSI7"/>
<dbReference type="InterPro" id="IPR010998">
    <property type="entry name" value="Integrase_recombinase_N"/>
</dbReference>
<name>A0A6M7TSI7_9HYPH</name>
<dbReference type="GO" id="GO:0003677">
    <property type="term" value="F:DNA binding"/>
    <property type="evidence" value="ECO:0007669"/>
    <property type="project" value="UniProtKB-UniRule"/>
</dbReference>
<dbReference type="InterPro" id="IPR004107">
    <property type="entry name" value="Integrase_SAM-like_N"/>
</dbReference>
<dbReference type="InterPro" id="IPR011010">
    <property type="entry name" value="DNA_brk_join_enz"/>
</dbReference>
<dbReference type="EMBL" id="QZXA01000024">
    <property type="protein sequence ID" value="RJT28184.1"/>
    <property type="molecule type" value="Genomic_DNA"/>
</dbReference>
<dbReference type="InterPro" id="IPR002104">
    <property type="entry name" value="Integrase_catalytic"/>
</dbReference>
<protein>
    <submittedName>
        <fullName evidence="5">Integrase</fullName>
    </submittedName>
</protein>
<gene>
    <name evidence="5" type="ORF">D3242_32995</name>
</gene>
<dbReference type="SUPFAM" id="SSF56349">
    <property type="entry name" value="DNA breaking-rejoining enzymes"/>
    <property type="match status" value="1"/>
</dbReference>